<evidence type="ECO:0000259" key="1">
    <source>
        <dbReference type="PROSITE" id="PS50994"/>
    </source>
</evidence>
<name>A0AA43ZTK0_9LACT</name>
<dbReference type="PANTHER" id="PTHR35004">
    <property type="entry name" value="TRANSPOSASE RV3428C-RELATED"/>
    <property type="match status" value="1"/>
</dbReference>
<dbReference type="EMBL" id="JAUNQW010000045">
    <property type="protein sequence ID" value="MDO5457968.1"/>
    <property type="molecule type" value="Genomic_DNA"/>
</dbReference>
<dbReference type="Gene3D" id="3.30.420.10">
    <property type="entry name" value="Ribonuclease H-like superfamily/Ribonuclease H"/>
    <property type="match status" value="1"/>
</dbReference>
<evidence type="ECO:0000313" key="3">
    <source>
        <dbReference type="Proteomes" id="UP001171751"/>
    </source>
</evidence>
<dbReference type="InterPro" id="IPR001584">
    <property type="entry name" value="Integrase_cat-core"/>
</dbReference>
<dbReference type="NCBIfam" id="NF033546">
    <property type="entry name" value="transpos_IS21"/>
    <property type="match status" value="1"/>
</dbReference>
<gene>
    <name evidence="2" type="primary">istA</name>
    <name evidence="2" type="ORF">Q4F26_06430</name>
</gene>
<dbReference type="SUPFAM" id="SSF53098">
    <property type="entry name" value="Ribonuclease H-like"/>
    <property type="match status" value="1"/>
</dbReference>
<protein>
    <submittedName>
        <fullName evidence="2">IS21 family transposase</fullName>
    </submittedName>
</protein>
<accession>A0AA43ZTK0</accession>
<dbReference type="Proteomes" id="UP001171751">
    <property type="component" value="Unassembled WGS sequence"/>
</dbReference>
<keyword evidence="3" id="KW-1185">Reference proteome</keyword>
<sequence length="474" mass="55925">MLTMTDINTIKNLRNNHDKSINEIADTLGINWRTAKKYADHAILPEEKVTKKSGMMHDEEWGDIVSLWLEEDYRLSKKKRRTSKNYFELLKELGFLGSYRTVCSYVQEWKSTHHHDLPSAGYERLEHPPAEAQLDFGTMEVEHEGSFKDVKVLVLSTPYSNAGFAVALPSENQECLLTGMKQIFKQMGCIPRKIRIDNMTTAVVKPKSKFEEPILTDGFQQFAMHYGFEVQVCNPASGHEKGSVENKVGYVRYNFFSETPRMKDFPSINQDLEKKMIEKRQEKHYEKIRIIEELWQEEKQVCLALPDEDYPVFKEITVRANKLNEIKLDHTFIHIHNSWRHGNLYAYLTWDKYRIVTPNGELIHEDFRPYLYRKRAIDWPTILKDWTQRLSKITYSRYWKYLPGRIQAYLRIDNLRLLYQRMNHLLGLLTNHTMVELSERFYELVSEEDEESISDVNWQGYDALTPSPSKEMSV</sequence>
<organism evidence="2 3">
    <name type="scientific">Atopococcus tabaci</name>
    <dbReference type="NCBI Taxonomy" id="269774"/>
    <lineage>
        <taxon>Bacteria</taxon>
        <taxon>Bacillati</taxon>
        <taxon>Bacillota</taxon>
        <taxon>Bacilli</taxon>
        <taxon>Lactobacillales</taxon>
        <taxon>Carnobacteriaceae</taxon>
        <taxon>Atopococcus</taxon>
    </lineage>
</organism>
<dbReference type="AlphaFoldDB" id="A0AA43ZTK0"/>
<dbReference type="PROSITE" id="PS50994">
    <property type="entry name" value="INTEGRASE"/>
    <property type="match status" value="1"/>
</dbReference>
<evidence type="ECO:0000313" key="2">
    <source>
        <dbReference type="EMBL" id="MDO5457968.1"/>
    </source>
</evidence>
<dbReference type="GO" id="GO:0003676">
    <property type="term" value="F:nucleic acid binding"/>
    <property type="evidence" value="ECO:0007669"/>
    <property type="project" value="InterPro"/>
</dbReference>
<comment type="caution">
    <text evidence="2">The sequence shown here is derived from an EMBL/GenBank/DDBJ whole genome shotgun (WGS) entry which is preliminary data.</text>
</comment>
<dbReference type="PANTHER" id="PTHR35004:SF7">
    <property type="entry name" value="INTEGRASE PROTEIN"/>
    <property type="match status" value="1"/>
</dbReference>
<dbReference type="InterPro" id="IPR012337">
    <property type="entry name" value="RNaseH-like_sf"/>
</dbReference>
<feature type="domain" description="Integrase catalytic" evidence="1">
    <location>
        <begin position="124"/>
        <end position="299"/>
    </location>
</feature>
<reference evidence="2" key="1">
    <citation type="submission" date="2023-07" db="EMBL/GenBank/DDBJ databases">
        <title>Between Cages and Wild: Unraveling the Impact of Captivity on Animal Microbiomes and Antimicrobial Resistance.</title>
        <authorList>
            <person name="Schmartz G.P."/>
            <person name="Rehner J."/>
            <person name="Schuff M.J."/>
            <person name="Becker S.L."/>
            <person name="Kravczyk M."/>
            <person name="Gurevich A."/>
            <person name="Francke R."/>
            <person name="Mueller R."/>
            <person name="Keller V."/>
            <person name="Keller A."/>
        </authorList>
    </citation>
    <scope>NUCLEOTIDE SEQUENCE</scope>
    <source>
        <strain evidence="2">S39M_St_73</strain>
    </source>
</reference>
<proteinExistence type="predicted"/>
<dbReference type="GO" id="GO:0015074">
    <property type="term" value="P:DNA integration"/>
    <property type="evidence" value="ECO:0007669"/>
    <property type="project" value="InterPro"/>
</dbReference>
<dbReference type="InterPro" id="IPR036397">
    <property type="entry name" value="RNaseH_sf"/>
</dbReference>